<evidence type="ECO:0000313" key="4">
    <source>
        <dbReference type="EMBL" id="KGP93053.1"/>
    </source>
</evidence>
<dbReference type="OrthoDB" id="9775296at2"/>
<dbReference type="PANTHER" id="PTHR43115">
    <property type="entry name" value="DEHYDROGENASE/REDUCTASE SDR FAMILY MEMBER 11"/>
    <property type="match status" value="1"/>
</dbReference>
<evidence type="ECO:0000313" key="5">
    <source>
        <dbReference type="Proteomes" id="UP000030153"/>
    </source>
</evidence>
<evidence type="ECO:0000256" key="1">
    <source>
        <dbReference type="ARBA" id="ARBA00006484"/>
    </source>
</evidence>
<dbReference type="RefSeq" id="WP_036779183.1">
    <property type="nucleotide sequence ID" value="NZ_AVBG01000001.1"/>
</dbReference>
<dbReference type="Proteomes" id="UP000030153">
    <property type="component" value="Unassembled WGS sequence"/>
</dbReference>
<dbReference type="PRINTS" id="PR00080">
    <property type="entry name" value="SDRFAMILY"/>
</dbReference>
<dbReference type="Gene3D" id="3.40.50.720">
    <property type="entry name" value="NAD(P)-binding Rossmann-like Domain"/>
    <property type="match status" value="1"/>
</dbReference>
<reference evidence="4 5" key="1">
    <citation type="submission" date="2013-08" db="EMBL/GenBank/DDBJ databases">
        <title>Genome of Pontibacillus chungwhensis.</title>
        <authorList>
            <person name="Wang Q."/>
            <person name="Wang G."/>
        </authorList>
    </citation>
    <scope>NUCLEOTIDE SEQUENCE [LARGE SCALE GENOMIC DNA]</scope>
    <source>
        <strain evidence="4 5">BH030062</strain>
    </source>
</reference>
<dbReference type="SUPFAM" id="SSF51735">
    <property type="entry name" value="NAD(P)-binding Rossmann-fold domains"/>
    <property type="match status" value="1"/>
</dbReference>
<comment type="caution">
    <text evidence="4">The sequence shown here is derived from an EMBL/GenBank/DDBJ whole genome shotgun (WGS) entry which is preliminary data.</text>
</comment>
<name>A0A0A2V1Y4_9BACI</name>
<dbReference type="EMBL" id="AVBG01000001">
    <property type="protein sequence ID" value="KGP93053.1"/>
    <property type="molecule type" value="Genomic_DNA"/>
</dbReference>
<evidence type="ECO:0000256" key="2">
    <source>
        <dbReference type="ARBA" id="ARBA00023002"/>
    </source>
</evidence>
<keyword evidence="5" id="KW-1185">Reference proteome</keyword>
<dbReference type="PIRSF" id="PIRSF000126">
    <property type="entry name" value="11-beta-HSD1"/>
    <property type="match status" value="1"/>
</dbReference>
<gene>
    <name evidence="4" type="ORF">N780_12050</name>
</gene>
<dbReference type="AlphaFoldDB" id="A0A0A2V1Y4"/>
<dbReference type="eggNOG" id="COG4221">
    <property type="taxonomic scope" value="Bacteria"/>
</dbReference>
<dbReference type="STRING" id="1385513.N780_12050"/>
<dbReference type="PRINTS" id="PR00081">
    <property type="entry name" value="GDHRDH"/>
</dbReference>
<dbReference type="InterPro" id="IPR002347">
    <property type="entry name" value="SDR_fam"/>
</dbReference>
<dbReference type="InterPro" id="IPR036291">
    <property type="entry name" value="NAD(P)-bd_dom_sf"/>
</dbReference>
<accession>A0A0A2V1Y4</accession>
<sequence>MSHLKGKTAVITGASSGIGESIAQHFAAEGTNVVLAARREERLHKLADSLKTEHNIQVKVVQTDVTKQEDMERLVKETKEEFKSVDYFINNAGVMLLSFLKNDKVDEWEKMIDVNIKGVLFGIHATLPTMLEQESGHIINVSSVAGHEVFPSSTVYSATKYAVKALSQGMEKELSKTGVRVTNISPGAVSTELPEHITDEEVLEMFSDRKGRITLEAEDIARSVVYAVSQPSYVNVNEVIVRPMQKESK</sequence>
<organism evidence="4 5">
    <name type="scientific">Pontibacillus chungwhensis BH030062</name>
    <dbReference type="NCBI Taxonomy" id="1385513"/>
    <lineage>
        <taxon>Bacteria</taxon>
        <taxon>Bacillati</taxon>
        <taxon>Bacillota</taxon>
        <taxon>Bacilli</taxon>
        <taxon>Bacillales</taxon>
        <taxon>Bacillaceae</taxon>
        <taxon>Pontibacillus</taxon>
    </lineage>
</organism>
<comment type="similarity">
    <text evidence="1 3">Belongs to the short-chain dehydrogenases/reductases (SDR) family.</text>
</comment>
<dbReference type="FunFam" id="3.40.50.720:FF:000047">
    <property type="entry name" value="NADP-dependent L-serine/L-allo-threonine dehydrogenase"/>
    <property type="match status" value="1"/>
</dbReference>
<evidence type="ECO:0000256" key="3">
    <source>
        <dbReference type="RuleBase" id="RU000363"/>
    </source>
</evidence>
<keyword evidence="2" id="KW-0560">Oxidoreductase</keyword>
<dbReference type="PANTHER" id="PTHR43115:SF4">
    <property type="entry name" value="DEHYDROGENASE_REDUCTASE SDR FAMILY MEMBER 11"/>
    <property type="match status" value="1"/>
</dbReference>
<dbReference type="GO" id="GO:0016616">
    <property type="term" value="F:oxidoreductase activity, acting on the CH-OH group of donors, NAD or NADP as acceptor"/>
    <property type="evidence" value="ECO:0007669"/>
    <property type="project" value="UniProtKB-ARBA"/>
</dbReference>
<proteinExistence type="inferred from homology"/>
<dbReference type="Pfam" id="PF00106">
    <property type="entry name" value="adh_short"/>
    <property type="match status" value="1"/>
</dbReference>
<protein>
    <submittedName>
        <fullName evidence="4">Oxidoreductase</fullName>
    </submittedName>
</protein>